<protein>
    <submittedName>
        <fullName evidence="5">Arginase family protein</fullName>
    </submittedName>
    <submittedName>
        <fullName evidence="4">Arginase related protein</fullName>
    </submittedName>
</protein>
<keyword evidence="2" id="KW-0378">Hydrolase</keyword>
<dbReference type="RefSeq" id="WP_010868384.1">
    <property type="nucleotide sequence ID" value="NC_000868.1"/>
</dbReference>
<dbReference type="InterPro" id="IPR023696">
    <property type="entry name" value="Ureohydrolase_dom_sf"/>
</dbReference>
<accession>Q9UZ83</accession>
<dbReference type="GO" id="GO:0033389">
    <property type="term" value="P:putrescine biosynthetic process from arginine, via agmatine"/>
    <property type="evidence" value="ECO:0007669"/>
    <property type="project" value="TreeGrafter"/>
</dbReference>
<reference evidence="5 7" key="5">
    <citation type="journal article" date="2012" name="Curr. Microbiol.">
        <title>Re-annotation of two hyperthermophilic archaea Pyrococcus abyssi GE5 and Pyrococcus furiosus DSM 3638.</title>
        <authorList>
            <person name="Gao J."/>
            <person name="Wang J."/>
        </authorList>
    </citation>
    <scope>GENOME REANNOTATION</scope>
    <source>
        <strain evidence="5">GE5</strain>
        <strain evidence="7">GE5 / Orsay</strain>
    </source>
</reference>
<evidence type="ECO:0000256" key="3">
    <source>
        <dbReference type="PROSITE-ProRule" id="PRU00742"/>
    </source>
</evidence>
<dbReference type="Proteomes" id="UP000009139">
    <property type="component" value="Chromosome"/>
</dbReference>
<sequence>MTVFVINGEEPNVEGVKYVAKLLKREGLVNEIRAVKLEDIPIDYSYVIGDHSGTYAILERLGVKKVLSIDAHTDLMQDYFDHASWLAYALKDGIVEKASIVGAVLMIPTTEKTKLWTKGVKVFPALPRTRKVRGKWKAYINLKQHGMGRVIREARKFLGREIHLTIDMDVLRPEYRIARFQHGELTLRELLDLIEEIGKAFRIVSFDIAELSHRVIKSKYGRRAVVETFSRLMEVRA</sequence>
<reference evidence="4" key="2">
    <citation type="journal article" date="2000" name="J. Mol. Biol.">
        <title>Archaeal homologs of eukaryotic methylation guide small nucleolar RNAs: lessons from the Pyrococcus genomes.</title>
        <authorList>
            <person name="Gaspin C."/>
            <person name="Cavaille J."/>
            <person name="Erauso G."/>
        </authorList>
    </citation>
    <scope>NUCLEOTIDE SEQUENCE</scope>
    <source>
        <strain evidence="4">Orsay</strain>
    </source>
</reference>
<dbReference type="Proteomes" id="UP000000810">
    <property type="component" value="Chromosome"/>
</dbReference>
<name>Q9UZ83_PYRAB</name>
<reference evidence="4" key="1">
    <citation type="submission" date="1999-07" db="EMBL/GenBank/DDBJ databases">
        <authorList>
            <person name="Genoscope"/>
        </authorList>
    </citation>
    <scope>NUCLEOTIDE SEQUENCE</scope>
    <source>
        <strain evidence="4">Orsay</strain>
    </source>
</reference>
<dbReference type="SUPFAM" id="SSF52768">
    <property type="entry name" value="Arginase/deacetylase"/>
    <property type="match status" value="1"/>
</dbReference>
<evidence type="ECO:0000313" key="4">
    <source>
        <dbReference type="EMBL" id="CAB50176.1"/>
    </source>
</evidence>
<dbReference type="PIR" id="C75035">
    <property type="entry name" value="C75035"/>
</dbReference>
<dbReference type="AlphaFoldDB" id="Q9UZ83"/>
<evidence type="ECO:0000256" key="1">
    <source>
        <dbReference type="ARBA" id="ARBA00022723"/>
    </source>
</evidence>
<dbReference type="EMBL" id="HE613800">
    <property type="protein sequence ID" value="CCE70709.1"/>
    <property type="molecule type" value="Genomic_DNA"/>
</dbReference>
<dbReference type="PROSITE" id="PS51409">
    <property type="entry name" value="ARGINASE_2"/>
    <property type="match status" value="1"/>
</dbReference>
<keyword evidence="1" id="KW-0479">Metal-binding</keyword>
<proteinExistence type="inferred from homology"/>
<dbReference type="Pfam" id="PF00491">
    <property type="entry name" value="Arginase"/>
    <property type="match status" value="1"/>
</dbReference>
<dbReference type="EMBL" id="AJ248287">
    <property type="protein sequence ID" value="CAB50176.1"/>
    <property type="molecule type" value="Genomic_DNA"/>
</dbReference>
<gene>
    <name evidence="4" type="ordered locus">PAB1539</name>
</gene>
<reference evidence="4" key="3">
    <citation type="journal article" date="2001" name="Genome Res.">
        <title>Genome evolution at the genus level: comparison of three complete genomes of hyperthermophilic archaea.</title>
        <authorList>
            <person name="Lecompte O."/>
            <person name="Ripp R."/>
            <person name="Puzos-Barbe V."/>
            <person name="Duprat S."/>
            <person name="Heilig R."/>
            <person name="Dietrich J."/>
            <person name="Thierry J.C."/>
            <person name="Poch O."/>
        </authorList>
    </citation>
    <scope>NUCLEOTIDE SEQUENCE</scope>
    <source>
        <strain evidence="4">Orsay</strain>
    </source>
</reference>
<evidence type="ECO:0000256" key="2">
    <source>
        <dbReference type="ARBA" id="ARBA00022801"/>
    </source>
</evidence>
<dbReference type="PANTHER" id="PTHR11358:SF26">
    <property type="entry name" value="GUANIDINO ACID HYDROLASE, MITOCHONDRIAL"/>
    <property type="match status" value="1"/>
</dbReference>
<dbReference type="HOGENOM" id="CLU_1168611_0_0_2"/>
<comment type="similarity">
    <text evidence="3">Belongs to the arginase family.</text>
</comment>
<dbReference type="eggNOG" id="arCOG01700">
    <property type="taxonomic scope" value="Archaea"/>
</dbReference>
<dbReference type="KEGG" id="pab:PAB1539"/>
<dbReference type="STRING" id="272844.PAB1539"/>
<dbReference type="PANTHER" id="PTHR11358">
    <property type="entry name" value="ARGINASE/AGMATINASE"/>
    <property type="match status" value="1"/>
</dbReference>
<keyword evidence="6" id="KW-1185">Reference proteome</keyword>
<dbReference type="GO" id="GO:0008783">
    <property type="term" value="F:agmatinase activity"/>
    <property type="evidence" value="ECO:0007669"/>
    <property type="project" value="TreeGrafter"/>
</dbReference>
<dbReference type="Gene3D" id="3.40.800.10">
    <property type="entry name" value="Ureohydrolase domain"/>
    <property type="match status" value="1"/>
</dbReference>
<dbReference type="InterPro" id="IPR006035">
    <property type="entry name" value="Ureohydrolase"/>
</dbReference>
<organism evidence="4 6">
    <name type="scientific">Pyrococcus abyssi (strain GE5 / Orsay)</name>
    <dbReference type="NCBI Taxonomy" id="272844"/>
    <lineage>
        <taxon>Archaea</taxon>
        <taxon>Methanobacteriati</taxon>
        <taxon>Methanobacteriota</taxon>
        <taxon>Thermococci</taxon>
        <taxon>Thermococcales</taxon>
        <taxon>Thermococcaceae</taxon>
        <taxon>Pyrococcus</taxon>
    </lineage>
</organism>
<dbReference type="OrthoDB" id="85348at2157"/>
<evidence type="ECO:0000313" key="6">
    <source>
        <dbReference type="Proteomes" id="UP000000810"/>
    </source>
</evidence>
<reference evidence="4 6" key="4">
    <citation type="journal article" date="2003" name="Mol. Microbiol.">
        <title>An integrated analysis of the genome of the hyperthermophilic archaeon Pyrococcus abyssi.</title>
        <authorList>
            <person name="Cohen G."/>
            <person name="Barbe V."/>
            <person name="Flament D."/>
            <person name="Galperin M."/>
            <person name="Heilig R."/>
            <person name="Ripp R."/>
            <person name="Lecompte O."/>
            <person name="Prieur D."/>
            <person name="Poch O."/>
            <person name="Quellerou J."/>
            <person name="Thierry J.C."/>
            <person name="Van der Oost J."/>
            <person name="Weissenbach J."/>
            <person name="Zivanovic Y."/>
            <person name="Forterre P."/>
        </authorList>
    </citation>
    <scope>NUCLEOTIDE SEQUENCE [LARGE SCALE GENOMIC DNA]</scope>
    <source>
        <strain evidence="6">GE5 / Orsay</strain>
        <strain evidence="4">Orsay</strain>
    </source>
</reference>
<evidence type="ECO:0000313" key="5">
    <source>
        <dbReference type="EMBL" id="CCE70709.1"/>
    </source>
</evidence>
<dbReference type="PATRIC" id="fig|272844.11.peg.1352"/>
<evidence type="ECO:0000313" key="7">
    <source>
        <dbReference type="Proteomes" id="UP000009139"/>
    </source>
</evidence>
<dbReference type="GO" id="GO:0046872">
    <property type="term" value="F:metal ion binding"/>
    <property type="evidence" value="ECO:0007669"/>
    <property type="project" value="UniProtKB-KW"/>
</dbReference>